<dbReference type="Gene3D" id="3.40.630.10">
    <property type="entry name" value="Zn peptidases"/>
    <property type="match status" value="1"/>
</dbReference>
<comment type="cofactor">
    <cofactor evidence="2">
        <name>Mn(2+)</name>
        <dbReference type="ChEBI" id="CHEBI:29035"/>
    </cofactor>
    <text evidence="2">The Mn(2+) ion enhances activity.</text>
</comment>
<dbReference type="Pfam" id="PF01546">
    <property type="entry name" value="Peptidase_M20"/>
    <property type="match status" value="1"/>
</dbReference>
<dbReference type="FunFam" id="3.30.70.360:FF:000001">
    <property type="entry name" value="N-acetyldiaminopimelate deacetylase"/>
    <property type="match status" value="1"/>
</dbReference>
<dbReference type="PANTHER" id="PTHR11014:SF63">
    <property type="entry name" value="METALLOPEPTIDASE, PUTATIVE (AFU_ORTHOLOGUE AFUA_6G09600)-RELATED"/>
    <property type="match status" value="1"/>
</dbReference>
<dbReference type="AlphaFoldDB" id="A0A6I1EMK0"/>
<organism evidence="4 5">
    <name type="scientific">Sutterella seckii</name>
    <dbReference type="NCBI Taxonomy" id="1944635"/>
    <lineage>
        <taxon>Bacteria</taxon>
        <taxon>Pseudomonadati</taxon>
        <taxon>Pseudomonadota</taxon>
        <taxon>Betaproteobacteria</taxon>
        <taxon>Burkholderiales</taxon>
        <taxon>Sutterellaceae</taxon>
        <taxon>Sutterella</taxon>
    </lineage>
</organism>
<feature type="binding site" evidence="2">
    <location>
        <position position="170"/>
    </location>
    <ligand>
        <name>Mn(2+)</name>
        <dbReference type="ChEBI" id="CHEBI:29035"/>
        <label>2</label>
    </ligand>
</feature>
<reference evidence="4 5" key="1">
    <citation type="submission" date="2019-10" db="EMBL/GenBank/DDBJ databases">
        <title>Genome diversity of Sutterella seckii.</title>
        <authorList>
            <person name="Chaplin A.V."/>
            <person name="Sokolova S.R."/>
            <person name="Mosin K.A."/>
            <person name="Ivanova E.L."/>
            <person name="Kochetkova T.O."/>
            <person name="Goltsov A.Y."/>
            <person name="Trofimov D.Y."/>
            <person name="Efimov B.A."/>
        </authorList>
    </citation>
    <scope>NUCLEOTIDE SEQUENCE [LARGE SCALE GENOMIC DNA]</scope>
    <source>
        <strain evidence="4 5">ASD393</strain>
    </source>
</reference>
<gene>
    <name evidence="4" type="ORF">GBM95_03930</name>
</gene>
<feature type="binding site" evidence="2">
    <location>
        <position position="369"/>
    </location>
    <ligand>
        <name>Mn(2+)</name>
        <dbReference type="ChEBI" id="CHEBI:29035"/>
        <label>2</label>
    </ligand>
</feature>
<dbReference type="PIRSF" id="PIRSF005962">
    <property type="entry name" value="Pept_M20D_amidohydro"/>
    <property type="match status" value="1"/>
</dbReference>
<dbReference type="Gene3D" id="3.30.70.360">
    <property type="match status" value="1"/>
</dbReference>
<dbReference type="GO" id="GO:0046872">
    <property type="term" value="F:metal ion binding"/>
    <property type="evidence" value="ECO:0007669"/>
    <property type="project" value="UniProtKB-KW"/>
</dbReference>
<dbReference type="SUPFAM" id="SSF55031">
    <property type="entry name" value="Bacterial exopeptidase dimerisation domain"/>
    <property type="match status" value="1"/>
</dbReference>
<name>A0A6I1EMK0_9BURK</name>
<dbReference type="InterPro" id="IPR017439">
    <property type="entry name" value="Amidohydrolase"/>
</dbReference>
<proteinExistence type="predicted"/>
<keyword evidence="1 4" id="KW-0378">Hydrolase</keyword>
<dbReference type="InterPro" id="IPR002933">
    <property type="entry name" value="Peptidase_M20"/>
</dbReference>
<dbReference type="OrthoDB" id="8875216at2"/>
<feature type="binding site" evidence="2">
    <location>
        <position position="110"/>
    </location>
    <ligand>
        <name>Mn(2+)</name>
        <dbReference type="ChEBI" id="CHEBI:29035"/>
        <label>2</label>
    </ligand>
</feature>
<dbReference type="InterPro" id="IPR011650">
    <property type="entry name" value="Peptidase_M20_dimer"/>
</dbReference>
<feature type="domain" description="Peptidase M20 dimerisation" evidence="3">
    <location>
        <begin position="195"/>
        <end position="290"/>
    </location>
</feature>
<sequence>MQYVLKDKVFPEIGAWADELAQIRRDIHAHPELGFETKRTVALLKEKLHSWGVTELDDTTVPGALIAVVDGARPGPAVALRGDIDALPMPDNSENAWKSQTELRCHACGHDGHATWLLGAMRYLQEKKNEFAGRVVGVFQPAEEIGKGARAVEASGILDKLGVREIYGCHDEPTIRKGAFGLCAGPAQASTDFFYISVKGRGVHAARPHLGIDPIPAVGLLISGLQTIVSRKVMPIQPAVLSISSVNGGRYNAPNVIPTEVTLSGTVRTFSEDVRNQIEHEMKVMVETIAASESCTGELRYDRLVPALINPPETMEHVRDFIVKHFGADAAEPMDMTMGGEDFAEFLFKRPGAMIRVGIRDDAHEASLHHPTFDFNDEVIPLASTYLAGIALERLKALAA</sequence>
<dbReference type="GO" id="GO:0050118">
    <property type="term" value="F:N-acetyldiaminopimelate deacetylase activity"/>
    <property type="evidence" value="ECO:0007669"/>
    <property type="project" value="UniProtKB-ARBA"/>
</dbReference>
<dbReference type="SUPFAM" id="SSF53187">
    <property type="entry name" value="Zn-dependent exopeptidases"/>
    <property type="match status" value="1"/>
</dbReference>
<dbReference type="PANTHER" id="PTHR11014">
    <property type="entry name" value="PEPTIDASE M20 FAMILY MEMBER"/>
    <property type="match status" value="1"/>
</dbReference>
<evidence type="ECO:0000313" key="5">
    <source>
        <dbReference type="Proteomes" id="UP000430564"/>
    </source>
</evidence>
<evidence type="ECO:0000259" key="3">
    <source>
        <dbReference type="Pfam" id="PF07687"/>
    </source>
</evidence>
<dbReference type="Pfam" id="PF07687">
    <property type="entry name" value="M20_dimer"/>
    <property type="match status" value="1"/>
</dbReference>
<evidence type="ECO:0000313" key="4">
    <source>
        <dbReference type="EMBL" id="KAB7661836.1"/>
    </source>
</evidence>
<dbReference type="InterPro" id="IPR036264">
    <property type="entry name" value="Bact_exopeptidase_dim_dom"/>
</dbReference>
<comment type="caution">
    <text evidence="4">The sequence shown here is derived from an EMBL/GenBank/DDBJ whole genome shotgun (WGS) entry which is preliminary data.</text>
</comment>
<dbReference type="RefSeq" id="WP_152157888.1">
    <property type="nucleotide sequence ID" value="NZ_WEHX01000014.1"/>
</dbReference>
<evidence type="ECO:0000256" key="2">
    <source>
        <dbReference type="PIRSR" id="PIRSR005962-1"/>
    </source>
</evidence>
<keyword evidence="2" id="KW-0464">Manganese</keyword>
<evidence type="ECO:0000256" key="1">
    <source>
        <dbReference type="ARBA" id="ARBA00022801"/>
    </source>
</evidence>
<feature type="binding site" evidence="2">
    <location>
        <position position="108"/>
    </location>
    <ligand>
        <name>Mn(2+)</name>
        <dbReference type="ChEBI" id="CHEBI:29035"/>
        <label>2</label>
    </ligand>
</feature>
<accession>A0A6I1EMK0</accession>
<dbReference type="Proteomes" id="UP000430564">
    <property type="component" value="Unassembled WGS sequence"/>
</dbReference>
<dbReference type="EMBL" id="WEHX01000014">
    <property type="protein sequence ID" value="KAB7661836.1"/>
    <property type="molecule type" value="Genomic_DNA"/>
</dbReference>
<feature type="binding site" evidence="2">
    <location>
        <position position="144"/>
    </location>
    <ligand>
        <name>Mn(2+)</name>
        <dbReference type="ChEBI" id="CHEBI:29035"/>
        <label>2</label>
    </ligand>
</feature>
<protein>
    <submittedName>
        <fullName evidence="4">Amidohydrolase</fullName>
    </submittedName>
</protein>
<dbReference type="NCBIfam" id="TIGR01891">
    <property type="entry name" value="amidohydrolases"/>
    <property type="match status" value="1"/>
</dbReference>
<dbReference type="GO" id="GO:0019877">
    <property type="term" value="P:diaminopimelate biosynthetic process"/>
    <property type="evidence" value="ECO:0007669"/>
    <property type="project" value="UniProtKB-ARBA"/>
</dbReference>
<keyword evidence="2" id="KW-0479">Metal-binding</keyword>